<gene>
    <name evidence="3" type="ORF">MNEG_14954</name>
</gene>
<dbReference type="GO" id="GO:0005634">
    <property type="term" value="C:nucleus"/>
    <property type="evidence" value="ECO:0007669"/>
    <property type="project" value="TreeGrafter"/>
</dbReference>
<organism evidence="3 4">
    <name type="scientific">Monoraphidium neglectum</name>
    <dbReference type="NCBI Taxonomy" id="145388"/>
    <lineage>
        <taxon>Eukaryota</taxon>
        <taxon>Viridiplantae</taxon>
        <taxon>Chlorophyta</taxon>
        <taxon>core chlorophytes</taxon>
        <taxon>Chlorophyceae</taxon>
        <taxon>CS clade</taxon>
        <taxon>Sphaeropleales</taxon>
        <taxon>Selenastraceae</taxon>
        <taxon>Monoraphidium</taxon>
    </lineage>
</organism>
<dbReference type="GO" id="GO:0008541">
    <property type="term" value="C:proteasome regulatory particle, lid subcomplex"/>
    <property type="evidence" value="ECO:0007669"/>
    <property type="project" value="TreeGrafter"/>
</dbReference>
<reference evidence="3 4" key="1">
    <citation type="journal article" date="2013" name="BMC Genomics">
        <title>Reconstruction of the lipid metabolism for the microalga Monoraphidium neglectum from its genome sequence reveals characteristics suitable for biofuel production.</title>
        <authorList>
            <person name="Bogen C."/>
            <person name="Al-Dilaimi A."/>
            <person name="Albersmeier A."/>
            <person name="Wichmann J."/>
            <person name="Grundmann M."/>
            <person name="Rupp O."/>
            <person name="Lauersen K.J."/>
            <person name="Blifernez-Klassen O."/>
            <person name="Kalinowski J."/>
            <person name="Goesmann A."/>
            <person name="Mussgnug J.H."/>
            <person name="Kruse O."/>
        </authorList>
    </citation>
    <scope>NUCLEOTIDE SEQUENCE [LARGE SCALE GENOMIC DNA]</scope>
    <source>
        <strain evidence="3 4">SAG 48.87</strain>
    </source>
</reference>
<accession>A0A0D2KAF4</accession>
<dbReference type="InterPro" id="IPR033464">
    <property type="entry name" value="CSN8_PSD8_EIF3K"/>
</dbReference>
<dbReference type="EMBL" id="KK105119">
    <property type="protein sequence ID" value="KIY93008.1"/>
    <property type="molecule type" value="Genomic_DNA"/>
</dbReference>
<evidence type="ECO:0000313" key="3">
    <source>
        <dbReference type="EMBL" id="KIY93008.1"/>
    </source>
</evidence>
<dbReference type="Pfam" id="PF10075">
    <property type="entry name" value="CSN8_PSD8_EIF3K"/>
    <property type="match status" value="1"/>
</dbReference>
<keyword evidence="4" id="KW-1185">Reference proteome</keyword>
<evidence type="ECO:0000259" key="2">
    <source>
        <dbReference type="Pfam" id="PF10075"/>
    </source>
</evidence>
<dbReference type="Gene3D" id="1.25.40.990">
    <property type="match status" value="1"/>
</dbReference>
<protein>
    <submittedName>
        <fullName evidence="3">26S proteasome regulatory subunit N12</fullName>
    </submittedName>
</protein>
<name>A0A0D2KAF4_9CHLO</name>
<keyword evidence="1 3" id="KW-0647">Proteasome</keyword>
<dbReference type="GeneID" id="25732567"/>
<feature type="domain" description="CSN8/PSMD8/EIF3K" evidence="2">
    <location>
        <begin position="10"/>
        <end position="77"/>
    </location>
</feature>
<evidence type="ECO:0000313" key="4">
    <source>
        <dbReference type="Proteomes" id="UP000054498"/>
    </source>
</evidence>
<sequence length="123" mass="12699">MAPTVLGASQQLPGEFAAYYIDQLTSTVRDEIASCSERAYASLTLGDTQRLMMFKSAKEAAAYAEQRGWEVKGDLVSFGARGAAGDGMDVDGAEGGGGGGAGAAGVALIQNALMYAKELERIV</sequence>
<dbReference type="Proteomes" id="UP000054498">
    <property type="component" value="Unassembled WGS sequence"/>
</dbReference>
<evidence type="ECO:0000256" key="1">
    <source>
        <dbReference type="ARBA" id="ARBA00022942"/>
    </source>
</evidence>
<dbReference type="InterPro" id="IPR006746">
    <property type="entry name" value="26S_Psome_Rpn12"/>
</dbReference>
<dbReference type="OrthoDB" id="8775810at2759"/>
<dbReference type="KEGG" id="mng:MNEG_14954"/>
<dbReference type="GO" id="GO:0043161">
    <property type="term" value="P:proteasome-mediated ubiquitin-dependent protein catabolic process"/>
    <property type="evidence" value="ECO:0007669"/>
    <property type="project" value="TreeGrafter"/>
</dbReference>
<dbReference type="PANTHER" id="PTHR12387:SF0">
    <property type="entry name" value="26S PROTEASOME NON-ATPASE REGULATORY SUBUNIT 8"/>
    <property type="match status" value="1"/>
</dbReference>
<dbReference type="AlphaFoldDB" id="A0A0D2KAF4"/>
<proteinExistence type="predicted"/>
<dbReference type="PANTHER" id="PTHR12387">
    <property type="entry name" value="26S PROTEASOME NON-ATPASE REGULATORY SUBUNIT 8"/>
    <property type="match status" value="1"/>
</dbReference>
<dbReference type="GO" id="GO:0005829">
    <property type="term" value="C:cytosol"/>
    <property type="evidence" value="ECO:0007669"/>
    <property type="project" value="TreeGrafter"/>
</dbReference>
<dbReference type="STRING" id="145388.A0A0D2KAF4"/>
<dbReference type="RefSeq" id="XP_013892028.1">
    <property type="nucleotide sequence ID" value="XM_014036574.1"/>
</dbReference>